<evidence type="ECO:0000313" key="1">
    <source>
        <dbReference type="EMBL" id="QTH64018.1"/>
    </source>
</evidence>
<accession>A0A975HIC9</accession>
<dbReference type="RefSeq" id="WP_208832073.1">
    <property type="nucleotide sequence ID" value="NZ_CP072110.1"/>
</dbReference>
<sequence length="81" mass="9454">MAKIEFTQQQKDTIVERLQDYMGSELDVELGQFDAEFLLDFITKELGGHFYNKGIEDARTVFEKRVQSIDEDLYAIEQDVT</sequence>
<reference evidence="1" key="1">
    <citation type="submission" date="2021-03" db="EMBL/GenBank/DDBJ databases">
        <title>Description of Psychrosphaera ytuae sp. nov. isolated from deep sea sediment of South China Sea.</title>
        <authorList>
            <person name="Zhang J."/>
            <person name="Xu X.-D."/>
        </authorList>
    </citation>
    <scope>NUCLEOTIDE SEQUENCE</scope>
    <source>
        <strain evidence="1">MTZ26</strain>
    </source>
</reference>
<dbReference type="InterPro" id="IPR018680">
    <property type="entry name" value="DUF2164"/>
</dbReference>
<protein>
    <submittedName>
        <fullName evidence="1">DUF2164 domain-containing protein</fullName>
    </submittedName>
</protein>
<dbReference type="Pfam" id="PF09932">
    <property type="entry name" value="DUF2164"/>
    <property type="match status" value="1"/>
</dbReference>
<dbReference type="Proteomes" id="UP000682739">
    <property type="component" value="Chromosome"/>
</dbReference>
<keyword evidence="2" id="KW-1185">Reference proteome</keyword>
<organism evidence="1 2">
    <name type="scientific">Psychrosphaera ytuae</name>
    <dbReference type="NCBI Taxonomy" id="2820710"/>
    <lineage>
        <taxon>Bacteria</taxon>
        <taxon>Pseudomonadati</taxon>
        <taxon>Pseudomonadota</taxon>
        <taxon>Gammaproteobacteria</taxon>
        <taxon>Alteromonadales</taxon>
        <taxon>Pseudoalteromonadaceae</taxon>
        <taxon>Psychrosphaera</taxon>
    </lineage>
</organism>
<proteinExistence type="predicted"/>
<dbReference type="KEGG" id="psym:J1N51_00525"/>
<dbReference type="AlphaFoldDB" id="A0A975HIC9"/>
<evidence type="ECO:0000313" key="2">
    <source>
        <dbReference type="Proteomes" id="UP000682739"/>
    </source>
</evidence>
<name>A0A975HIC9_9GAMM</name>
<dbReference type="EMBL" id="CP072110">
    <property type="protein sequence ID" value="QTH64018.1"/>
    <property type="molecule type" value="Genomic_DNA"/>
</dbReference>
<gene>
    <name evidence="1" type="ORF">J1N51_00525</name>
</gene>